<protein>
    <recommendedName>
        <fullName evidence="1">UPF0637 protein ACFPXP_13105</fullName>
    </recommendedName>
</protein>
<evidence type="ECO:0000256" key="1">
    <source>
        <dbReference type="HAMAP-Rule" id="MF_01851"/>
    </source>
</evidence>
<dbReference type="Gene3D" id="3.30.930.20">
    <property type="entry name" value="Protein of unknown function DUF1054"/>
    <property type="match status" value="1"/>
</dbReference>
<dbReference type="RefSeq" id="WP_379894703.1">
    <property type="nucleotide sequence ID" value="NZ_CBCSCT010000043.1"/>
</dbReference>
<evidence type="ECO:0000313" key="3">
    <source>
        <dbReference type="Proteomes" id="UP001596250"/>
    </source>
</evidence>
<evidence type="ECO:0000313" key="2">
    <source>
        <dbReference type="EMBL" id="MFC5987343.1"/>
    </source>
</evidence>
<accession>A0ABW1IR55</accession>
<dbReference type="EMBL" id="JBHSQV010000160">
    <property type="protein sequence ID" value="MFC5987343.1"/>
    <property type="molecule type" value="Genomic_DNA"/>
</dbReference>
<dbReference type="PIRSF" id="PIRSF021332">
    <property type="entry name" value="DUF1054"/>
    <property type="match status" value="1"/>
</dbReference>
<dbReference type="Pfam" id="PF06335">
    <property type="entry name" value="DUF1054"/>
    <property type="match status" value="1"/>
</dbReference>
<dbReference type="SUPFAM" id="SSF142913">
    <property type="entry name" value="YktB/PF0168-like"/>
    <property type="match status" value="1"/>
</dbReference>
<sequence>MTFKGFTAEDFDTFQIDGLEARMEAIRSRIQPKFQAIGEQLSSDLSALAGNEMFVHIAKHARRSVNAPKDTWMAFCHNKRGYKQHPHFQIGLFDDHVFVWLAFIYELPDKAAMAKRFLTNWNTFYSTIPDDFVFSFDHMQKQSSSNSLMTEAELKKQVERFRDIKKAELLIGKHIAKEDPLLQNGEAFLDVVRSTFETLMPIYRLAF</sequence>
<dbReference type="InterPro" id="IPR009403">
    <property type="entry name" value="UPF0637"/>
</dbReference>
<name>A0ABW1IR55_9BACL</name>
<comment type="similarity">
    <text evidence="1">Belongs to the UPF0637 family.</text>
</comment>
<dbReference type="HAMAP" id="MF_01851">
    <property type="entry name" value="UPF0637"/>
    <property type="match status" value="1"/>
</dbReference>
<comment type="caution">
    <text evidence="2">The sequence shown here is derived from an EMBL/GenBank/DDBJ whole genome shotgun (WGS) entry which is preliminary data.</text>
</comment>
<keyword evidence="3" id="KW-1185">Reference proteome</keyword>
<reference evidence="3" key="1">
    <citation type="journal article" date="2019" name="Int. J. Syst. Evol. Microbiol.">
        <title>The Global Catalogue of Microorganisms (GCM) 10K type strain sequencing project: providing services to taxonomists for standard genome sequencing and annotation.</title>
        <authorList>
            <consortium name="The Broad Institute Genomics Platform"/>
            <consortium name="The Broad Institute Genome Sequencing Center for Infectious Disease"/>
            <person name="Wu L."/>
            <person name="Ma J."/>
        </authorList>
    </citation>
    <scope>NUCLEOTIDE SEQUENCE [LARGE SCALE GENOMIC DNA]</scope>
    <source>
        <strain evidence="3">CCM 8749</strain>
    </source>
</reference>
<organism evidence="2 3">
    <name type="scientific">Marinicrinis lubricantis</name>
    <dbReference type="NCBI Taxonomy" id="2086470"/>
    <lineage>
        <taxon>Bacteria</taxon>
        <taxon>Bacillati</taxon>
        <taxon>Bacillota</taxon>
        <taxon>Bacilli</taxon>
        <taxon>Bacillales</taxon>
        <taxon>Paenibacillaceae</taxon>
    </lineage>
</organism>
<dbReference type="InterPro" id="IPR053707">
    <property type="entry name" value="UPF0637_domain_sf"/>
</dbReference>
<proteinExistence type="inferred from homology"/>
<dbReference type="Proteomes" id="UP001596250">
    <property type="component" value="Unassembled WGS sequence"/>
</dbReference>
<gene>
    <name evidence="2" type="ORF">ACFPXP_13105</name>
</gene>